<evidence type="ECO:0000259" key="2">
    <source>
        <dbReference type="Pfam" id="PF20455"/>
    </source>
</evidence>
<dbReference type="EMBL" id="JABURY010000006">
    <property type="protein sequence ID" value="MBC9130066.1"/>
    <property type="molecule type" value="Genomic_DNA"/>
</dbReference>
<keyword evidence="1" id="KW-0812">Transmembrane</keyword>
<reference evidence="3 4" key="1">
    <citation type="submission" date="2020-06" db="EMBL/GenBank/DDBJ databases">
        <title>Frischella cerana isolated from Apis cerana gut homogenate.</title>
        <authorList>
            <person name="Wolter L.A."/>
            <person name="Suenami S."/>
            <person name="Miyazaki R."/>
        </authorList>
    </citation>
    <scope>NUCLEOTIDE SEQUENCE [LARGE SCALE GENOMIC DNA]</scope>
    <source>
        <strain evidence="3 4">Ac13</strain>
    </source>
</reference>
<dbReference type="RefSeq" id="WP_187754515.1">
    <property type="nucleotide sequence ID" value="NZ_JABURY010000006.1"/>
</dbReference>
<keyword evidence="4" id="KW-1185">Reference proteome</keyword>
<comment type="caution">
    <text evidence="3">The sequence shown here is derived from an EMBL/GenBank/DDBJ whole genome shotgun (WGS) entry which is preliminary data.</text>
</comment>
<sequence>MPSKYQPQLFCWHADLQKGSNLLSSPEKNIIYVNDNYCAIRRIKKTWQVFGSIVFFVICLLALLILKHACEFLYEVDLQEDVGFQCGKEGKIFFQFLTIFGLVCFLYLAFLPRLYMDIFSRRGCPIIFNRKTQKVYINENYFFNFKLLRNPLYYLLPFKKRIKEYDWRLLQGVMRYESRGRRQSIVLMVFKPNSSLAIDHIILDRDRIGKENVDIWFWINNFMSFHDLANLNHGNYKAHQEHNFKYHYIEGQGWPKWMIEAFNAISLQHLSAIKQRYPEN</sequence>
<evidence type="ECO:0000313" key="4">
    <source>
        <dbReference type="Proteomes" id="UP000651208"/>
    </source>
</evidence>
<keyword evidence="1" id="KW-1133">Transmembrane helix</keyword>
<feature type="transmembrane region" description="Helical" evidence="1">
    <location>
        <begin position="49"/>
        <end position="66"/>
    </location>
</feature>
<feature type="transmembrane region" description="Helical" evidence="1">
    <location>
        <begin position="92"/>
        <end position="111"/>
    </location>
</feature>
<dbReference type="InterPro" id="IPR046554">
    <property type="entry name" value="DUF6708"/>
</dbReference>
<gene>
    <name evidence="3" type="ORF">FcAc13_01955</name>
</gene>
<feature type="domain" description="DUF6708" evidence="2">
    <location>
        <begin position="104"/>
        <end position="245"/>
    </location>
</feature>
<accession>A0ABR7QVK7</accession>
<keyword evidence="1" id="KW-0472">Membrane</keyword>
<organism evidence="3 4">
    <name type="scientific">Frischella japonica</name>
    <dbReference type="NCBI Taxonomy" id="2741544"/>
    <lineage>
        <taxon>Bacteria</taxon>
        <taxon>Pseudomonadati</taxon>
        <taxon>Pseudomonadota</taxon>
        <taxon>Gammaproteobacteria</taxon>
        <taxon>Orbales</taxon>
        <taxon>Orbaceae</taxon>
        <taxon>Frischella</taxon>
    </lineage>
</organism>
<evidence type="ECO:0000256" key="1">
    <source>
        <dbReference type="SAM" id="Phobius"/>
    </source>
</evidence>
<evidence type="ECO:0000313" key="3">
    <source>
        <dbReference type="EMBL" id="MBC9130066.1"/>
    </source>
</evidence>
<name>A0ABR7QVK7_9GAMM</name>
<dbReference type="Proteomes" id="UP000651208">
    <property type="component" value="Unassembled WGS sequence"/>
</dbReference>
<dbReference type="Pfam" id="PF20455">
    <property type="entry name" value="DUF6708"/>
    <property type="match status" value="1"/>
</dbReference>
<protein>
    <recommendedName>
        <fullName evidence="2">DUF6708 domain-containing protein</fullName>
    </recommendedName>
</protein>
<proteinExistence type="predicted"/>